<dbReference type="PROSITE" id="PS50109">
    <property type="entry name" value="HIS_KIN"/>
    <property type="match status" value="1"/>
</dbReference>
<name>A0A7D9D1B9_9GAMM</name>
<dbReference type="PROSITE" id="PS50885">
    <property type="entry name" value="HAMP"/>
    <property type="match status" value="1"/>
</dbReference>
<dbReference type="EMBL" id="LR633967">
    <property type="protein sequence ID" value="VUX55383.1"/>
    <property type="molecule type" value="Genomic_DNA"/>
</dbReference>
<dbReference type="EC" id="2.7.13.3" evidence="3"/>
<evidence type="ECO:0000256" key="3">
    <source>
        <dbReference type="ARBA" id="ARBA00012438"/>
    </source>
</evidence>
<dbReference type="SMART" id="SM00388">
    <property type="entry name" value="HisKA"/>
    <property type="match status" value="1"/>
</dbReference>
<dbReference type="Gene3D" id="3.30.565.10">
    <property type="entry name" value="Histidine kinase-like ATPase, C-terminal domain"/>
    <property type="match status" value="1"/>
</dbReference>
<dbReference type="SUPFAM" id="SSF55874">
    <property type="entry name" value="ATPase domain of HSP90 chaperone/DNA topoisomerase II/histidine kinase"/>
    <property type="match status" value="1"/>
</dbReference>
<evidence type="ECO:0000313" key="13">
    <source>
        <dbReference type="EMBL" id="VUX55383.1"/>
    </source>
</evidence>
<comment type="subcellular location">
    <subcellularLocation>
        <location evidence="2">Membrane</location>
    </subcellularLocation>
</comment>
<feature type="domain" description="HAMP" evidence="12">
    <location>
        <begin position="404"/>
        <end position="458"/>
    </location>
</feature>
<dbReference type="GO" id="GO:0000155">
    <property type="term" value="F:phosphorelay sensor kinase activity"/>
    <property type="evidence" value="ECO:0007669"/>
    <property type="project" value="InterPro"/>
</dbReference>
<comment type="catalytic activity">
    <reaction evidence="1">
        <text>ATP + protein L-histidine = ADP + protein N-phospho-L-histidine.</text>
        <dbReference type="EC" id="2.7.13.3"/>
    </reaction>
</comment>
<keyword evidence="8 10" id="KW-1133">Transmembrane helix</keyword>
<keyword evidence="10" id="KW-0472">Membrane</keyword>
<organism evidence="13">
    <name type="scientific">uncultured Woeseiaceae bacterium</name>
    <dbReference type="NCBI Taxonomy" id="1983305"/>
    <lineage>
        <taxon>Bacteria</taxon>
        <taxon>Pseudomonadati</taxon>
        <taxon>Pseudomonadota</taxon>
        <taxon>Gammaproteobacteria</taxon>
        <taxon>Woeseiales</taxon>
        <taxon>Woeseiaceae</taxon>
        <taxon>environmental samples</taxon>
    </lineage>
</organism>
<dbReference type="Pfam" id="PF02518">
    <property type="entry name" value="HATPase_c"/>
    <property type="match status" value="1"/>
</dbReference>
<dbReference type="PANTHER" id="PTHR45436">
    <property type="entry name" value="SENSOR HISTIDINE KINASE YKOH"/>
    <property type="match status" value="1"/>
</dbReference>
<keyword evidence="7 13" id="KW-0418">Kinase</keyword>
<dbReference type="InterPro" id="IPR036097">
    <property type="entry name" value="HisK_dim/P_sf"/>
</dbReference>
<dbReference type="Gene3D" id="6.10.340.10">
    <property type="match status" value="1"/>
</dbReference>
<dbReference type="SUPFAM" id="SSF49344">
    <property type="entry name" value="CBD9-like"/>
    <property type="match status" value="1"/>
</dbReference>
<evidence type="ECO:0000256" key="8">
    <source>
        <dbReference type="ARBA" id="ARBA00022989"/>
    </source>
</evidence>
<dbReference type="InterPro" id="IPR005467">
    <property type="entry name" value="His_kinase_dom"/>
</dbReference>
<keyword evidence="5" id="KW-0808">Transferase</keyword>
<evidence type="ECO:0000256" key="5">
    <source>
        <dbReference type="ARBA" id="ARBA00022679"/>
    </source>
</evidence>
<evidence type="ECO:0000256" key="9">
    <source>
        <dbReference type="ARBA" id="ARBA00023012"/>
    </source>
</evidence>
<proteinExistence type="predicted"/>
<dbReference type="GO" id="GO:0016020">
    <property type="term" value="C:membrane"/>
    <property type="evidence" value="ECO:0007669"/>
    <property type="project" value="UniProtKB-SubCell"/>
</dbReference>
<evidence type="ECO:0000256" key="1">
    <source>
        <dbReference type="ARBA" id="ARBA00000085"/>
    </source>
</evidence>
<evidence type="ECO:0000256" key="10">
    <source>
        <dbReference type="SAM" id="Phobius"/>
    </source>
</evidence>
<evidence type="ECO:0000256" key="2">
    <source>
        <dbReference type="ARBA" id="ARBA00004370"/>
    </source>
</evidence>
<evidence type="ECO:0000256" key="4">
    <source>
        <dbReference type="ARBA" id="ARBA00022553"/>
    </source>
</evidence>
<dbReference type="PANTHER" id="PTHR45436:SF5">
    <property type="entry name" value="SENSOR HISTIDINE KINASE TRCS"/>
    <property type="match status" value="1"/>
</dbReference>
<gene>
    <name evidence="13" type="ORF">JTBM06_V1_20007</name>
</gene>
<dbReference type="InterPro" id="IPR036890">
    <property type="entry name" value="HATPase_C_sf"/>
</dbReference>
<keyword evidence="9" id="KW-0902">Two-component regulatory system</keyword>
<dbReference type="SUPFAM" id="SSF47384">
    <property type="entry name" value="Homodimeric domain of signal transducing histidine kinase"/>
    <property type="match status" value="1"/>
</dbReference>
<dbReference type="SMART" id="SM00387">
    <property type="entry name" value="HATPase_c"/>
    <property type="match status" value="1"/>
</dbReference>
<protein>
    <recommendedName>
        <fullName evidence="3">histidine kinase</fullName>
        <ecNumber evidence="3">2.7.13.3</ecNumber>
    </recommendedName>
</protein>
<dbReference type="CDD" id="cd00082">
    <property type="entry name" value="HisKA"/>
    <property type="match status" value="1"/>
</dbReference>
<feature type="transmembrane region" description="Helical" evidence="10">
    <location>
        <begin position="384"/>
        <end position="405"/>
    </location>
</feature>
<dbReference type="Pfam" id="PF00512">
    <property type="entry name" value="HisKA"/>
    <property type="match status" value="1"/>
</dbReference>
<dbReference type="InterPro" id="IPR050428">
    <property type="entry name" value="TCS_sensor_his_kinase"/>
</dbReference>
<sequence length="679" mass="73479">MNLRKQLLLVSLLTLILPWAGCQVLRDTESALRQGQQQFLSGTAQAIADSLSQFPDELLAGKDDLRFGQNQLYGHPLATAPLIDGYLDDWTAPEGSAMPLRGTDGTINYVVGINRPHVYLHVDVRDASVIFDRGQDAIFPRSYSDHVALISVGDTGERTVFRFRAEAPGAIIATRESGGEVFDDTRIAAYWQDTPGGYRLEARIPRSLLGNRLGIVITNTDSATTAGVRSTTFDGDLPGRFVTVSPVMQSVAAGYVQPGWRLIVTDLHGWRLGQAGSITGAPDGFEELPPSTGWLRLAYNLLLEPGADAALAEPDASGREQQSYVSEALNGHAATRWFRNPGTGRAVVSVAHPIFSGSVQTGAIILQQGTDAILSLTNQAMIRLITLTLIVTIGVALVLLGYASWLSARIRQLSSAAERALDEKHVRTSLPSALAGDEIGDLSRSFSSVLQQLGNYNDYLQTLASKLSHELRTPLTIVKSSLENLEHESLSKESAVYTARAKEGVERLRKILSAMSEASRTEELIENVDPEKFDLDKVLESTLAAYADAWPERGFSYLNRSTDANVFGSPELVIQMLDKLADNAVDFSTVGDEIQVALDSNPEYAEISIFNPGPSLPDNMRTQLFHSMVSVRHGDGKRHLGLGLYVARLIAEGHNGSISADNTDGGVTFTVSLPLAPAD</sequence>
<dbReference type="InterPro" id="IPR003661">
    <property type="entry name" value="HisK_dim/P_dom"/>
</dbReference>
<evidence type="ECO:0000256" key="7">
    <source>
        <dbReference type="ARBA" id="ARBA00022777"/>
    </source>
</evidence>
<evidence type="ECO:0000256" key="6">
    <source>
        <dbReference type="ARBA" id="ARBA00022692"/>
    </source>
</evidence>
<evidence type="ECO:0000259" key="11">
    <source>
        <dbReference type="PROSITE" id="PS50109"/>
    </source>
</evidence>
<keyword evidence="4" id="KW-0597">Phosphoprotein</keyword>
<feature type="domain" description="Histidine kinase" evidence="11">
    <location>
        <begin position="466"/>
        <end position="677"/>
    </location>
</feature>
<accession>A0A7D9D1B9</accession>
<evidence type="ECO:0000259" key="12">
    <source>
        <dbReference type="PROSITE" id="PS50885"/>
    </source>
</evidence>
<keyword evidence="6 10" id="KW-0812">Transmembrane</keyword>
<dbReference type="Gene3D" id="1.10.287.130">
    <property type="match status" value="1"/>
</dbReference>
<reference evidence="13" key="1">
    <citation type="submission" date="2019-07" db="EMBL/GenBank/DDBJ databases">
        <authorList>
            <person name="Weber M."/>
            <person name="Kostadinov I."/>
            <person name="Kostadinov D I."/>
        </authorList>
    </citation>
    <scope>NUCLEOTIDE SEQUENCE</scope>
    <source>
        <strain evidence="13">Gfbio:sag-sample-m06:053724c1-46a9-4a36-b237-ea2bf867836b</strain>
    </source>
</reference>
<dbReference type="Gene3D" id="2.60.40.1190">
    <property type="match status" value="1"/>
</dbReference>
<dbReference type="InterPro" id="IPR003594">
    <property type="entry name" value="HATPase_dom"/>
</dbReference>
<dbReference type="AlphaFoldDB" id="A0A7D9D1B9"/>
<dbReference type="InterPro" id="IPR003660">
    <property type="entry name" value="HAMP_dom"/>
</dbReference>